<comment type="caution">
    <text evidence="12">The sequence shown here is derived from an EMBL/GenBank/DDBJ whole genome shotgun (WGS) entry which is preliminary data.</text>
</comment>
<keyword evidence="6" id="KW-0378">Hydrolase</keyword>
<evidence type="ECO:0000256" key="10">
    <source>
        <dbReference type="SAM" id="MobiDB-lite"/>
    </source>
</evidence>
<evidence type="ECO:0000256" key="5">
    <source>
        <dbReference type="ARBA" id="ARBA00022763"/>
    </source>
</evidence>
<dbReference type="OrthoDB" id="361020at2759"/>
<evidence type="ECO:0000256" key="3">
    <source>
        <dbReference type="ARBA" id="ARBA00022722"/>
    </source>
</evidence>
<accession>A0A1W0A3H2</accession>
<dbReference type="SUPFAM" id="SSF52980">
    <property type="entry name" value="Restriction endonuclease-like"/>
    <property type="match status" value="1"/>
</dbReference>
<dbReference type="GO" id="GO:0000724">
    <property type="term" value="P:double-strand break repair via homologous recombination"/>
    <property type="evidence" value="ECO:0007669"/>
    <property type="project" value="TreeGrafter"/>
</dbReference>
<evidence type="ECO:0000256" key="8">
    <source>
        <dbReference type="ARBA" id="ARBA00023204"/>
    </source>
</evidence>
<dbReference type="STRING" id="74557.A0A1W0A3H2"/>
<evidence type="ECO:0000256" key="4">
    <source>
        <dbReference type="ARBA" id="ARBA00022759"/>
    </source>
</evidence>
<keyword evidence="3" id="KW-0540">Nuclease</keyword>
<dbReference type="SUPFAM" id="SSF52540">
    <property type="entry name" value="P-loop containing nucleoside triphosphate hydrolases"/>
    <property type="match status" value="1"/>
</dbReference>
<dbReference type="InterPro" id="IPR010994">
    <property type="entry name" value="RuvA_2-like"/>
</dbReference>
<dbReference type="GO" id="GO:0003697">
    <property type="term" value="F:single-stranded DNA binding"/>
    <property type="evidence" value="ECO:0007669"/>
    <property type="project" value="TreeGrafter"/>
</dbReference>
<dbReference type="GO" id="GO:0000712">
    <property type="term" value="P:resolution of meiotic recombination intermediates"/>
    <property type="evidence" value="ECO:0007669"/>
    <property type="project" value="TreeGrafter"/>
</dbReference>
<keyword evidence="7" id="KW-0238">DNA-binding</keyword>
<keyword evidence="8" id="KW-0234">DNA repair</keyword>
<protein>
    <submittedName>
        <fullName evidence="12">DNA repair endonuclease XPF</fullName>
    </submittedName>
</protein>
<comment type="similarity">
    <text evidence="2">Belongs to the XPF family.</text>
</comment>
<dbReference type="CDD" id="cd20078">
    <property type="entry name" value="XPF_nuclease_XPF_euk"/>
    <property type="match status" value="1"/>
</dbReference>
<dbReference type="Gene3D" id="3.40.50.10130">
    <property type="match status" value="1"/>
</dbReference>
<evidence type="ECO:0000256" key="9">
    <source>
        <dbReference type="ARBA" id="ARBA00023242"/>
    </source>
</evidence>
<dbReference type="PANTHER" id="PTHR10150:SF0">
    <property type="entry name" value="DNA REPAIR ENDONUCLEASE XPF"/>
    <property type="match status" value="1"/>
</dbReference>
<keyword evidence="5" id="KW-0227">DNA damage</keyword>
<evidence type="ECO:0000256" key="1">
    <source>
        <dbReference type="ARBA" id="ARBA00004123"/>
    </source>
</evidence>
<feature type="domain" description="ERCC4" evidence="11">
    <location>
        <begin position="621"/>
        <end position="701"/>
    </location>
</feature>
<sequence>MAPFWLDFEKEMMENLMLERDIMFITAKGLAMRTLLTNFLRIHCSATNLVLCLNTMENAELYVETLEAQGVEKQYLPKIITNKFTVQDRKQLYKEGGCFFITSRILVVDLLNQAIDVPMITGIVVAEAHRVTDTSVEAFILRLYREMNRTGFVKAFSEDAYAFASGFHKVEQVMKLLYLRKLLLYPRFHVAIHSCLNQHQPEVYEIEIPLTPLMKDMQAALLVAMELTLNELKRSCKELDETELTMQNALSKALEYMLKKQLSSIWHRLSHKTRQLTGDLTVLRQLLAYLTRYDAITYYSFLMAQKAQNGQQRTPSQWLFTSAADRLFTAAKKRLYKVGKKKDKVEITLEPNSKWKSLDDLLNEINQAKSKLDENLAGGVSTLIMVRDERTSSQLREYLYFNGSDMLEHRFRQYLQQKNSSFSTEHQLLLQAIGLTTTTTATSGKRKSTPAAASDNGPSELASYGLSMEELADLSQADTKKRPKTANLSVILRTNQLVICTYAQGKKCGSLLEDLQPEHVILYDPDVAFIRELEIYHARYYEDPLNVYFMVYEESAEQQAYLTEIKREKEAFEKLIKQKEHMVIPLNVYDIPAHIKAKQTPQYSLDTRTGGRAKVQLISNSIVIDVREFRSALPSMLHKEGMQLHPVTLEVGDYILSSQMCVERKSISDLFGSLNNGRLFNQAEMMTRHYQIPMLLVEFNPDKPFALQEVSEITSDIKHSSITSKLSLLVLHFPQLRILWSKSPQATVDLFKLVKKGHDDPNVETAVAVGSNSGPSNGSTFYNMNSVDVLRKLPGITQHNYRKVMAHCKNLAQLSNMTVDELEPLIGHSSARKLHRFFTHNVNS</sequence>
<evidence type="ECO:0000313" key="12">
    <source>
        <dbReference type="EMBL" id="OQS04833.1"/>
    </source>
</evidence>
<dbReference type="SUPFAM" id="SSF47781">
    <property type="entry name" value="RuvA domain 2-like"/>
    <property type="match status" value="1"/>
</dbReference>
<dbReference type="GO" id="GO:0000110">
    <property type="term" value="C:nucleotide-excision repair factor 1 complex"/>
    <property type="evidence" value="ECO:0007669"/>
    <property type="project" value="TreeGrafter"/>
</dbReference>
<evidence type="ECO:0000256" key="6">
    <source>
        <dbReference type="ARBA" id="ARBA00022801"/>
    </source>
</evidence>
<dbReference type="FunFam" id="3.40.50.10130:FF:000002">
    <property type="entry name" value="DNA repair endonuclease XPF"/>
    <property type="match status" value="1"/>
</dbReference>
<dbReference type="EMBL" id="JNBS01000543">
    <property type="protein sequence ID" value="OQS04833.1"/>
    <property type="molecule type" value="Genomic_DNA"/>
</dbReference>
<dbReference type="PANTHER" id="PTHR10150">
    <property type="entry name" value="DNA REPAIR ENDONUCLEASE XPF"/>
    <property type="match status" value="1"/>
</dbReference>
<dbReference type="SMART" id="SM00891">
    <property type="entry name" value="ERCC4"/>
    <property type="match status" value="1"/>
</dbReference>
<organism evidence="12 13">
    <name type="scientific">Thraustotheca clavata</name>
    <dbReference type="NCBI Taxonomy" id="74557"/>
    <lineage>
        <taxon>Eukaryota</taxon>
        <taxon>Sar</taxon>
        <taxon>Stramenopiles</taxon>
        <taxon>Oomycota</taxon>
        <taxon>Saprolegniomycetes</taxon>
        <taxon>Saprolegniales</taxon>
        <taxon>Achlyaceae</taxon>
        <taxon>Thraustotheca</taxon>
    </lineage>
</organism>
<dbReference type="Proteomes" id="UP000243217">
    <property type="component" value="Unassembled WGS sequence"/>
</dbReference>
<dbReference type="InterPro" id="IPR047520">
    <property type="entry name" value="XPF_nuclease"/>
</dbReference>
<gene>
    <name evidence="12" type="ORF">THRCLA_02953</name>
</gene>
<evidence type="ECO:0000259" key="11">
    <source>
        <dbReference type="SMART" id="SM00891"/>
    </source>
</evidence>
<dbReference type="Pfam" id="PF02732">
    <property type="entry name" value="ERCC4"/>
    <property type="match status" value="1"/>
</dbReference>
<reference evidence="12 13" key="1">
    <citation type="journal article" date="2014" name="Genome Biol. Evol.">
        <title>The secreted proteins of Achlya hypogyna and Thraustotheca clavata identify the ancestral oomycete secretome and reveal gene acquisitions by horizontal gene transfer.</title>
        <authorList>
            <person name="Misner I."/>
            <person name="Blouin N."/>
            <person name="Leonard G."/>
            <person name="Richards T.A."/>
            <person name="Lane C.E."/>
        </authorList>
    </citation>
    <scope>NUCLEOTIDE SEQUENCE [LARGE SCALE GENOMIC DNA]</scope>
    <source>
        <strain evidence="12 13">ATCC 34112</strain>
    </source>
</reference>
<evidence type="ECO:0000256" key="2">
    <source>
        <dbReference type="ARBA" id="ARBA00010015"/>
    </source>
</evidence>
<keyword evidence="13" id="KW-1185">Reference proteome</keyword>
<dbReference type="Gene3D" id="1.10.150.20">
    <property type="entry name" value="5' to 3' exonuclease, C-terminal subdomain"/>
    <property type="match status" value="1"/>
</dbReference>
<dbReference type="InterPro" id="IPR011335">
    <property type="entry name" value="Restrct_endonuc-II-like"/>
</dbReference>
<comment type="subcellular location">
    <subcellularLocation>
        <location evidence="1">Nucleus</location>
    </subcellularLocation>
</comment>
<dbReference type="InterPro" id="IPR027417">
    <property type="entry name" value="P-loop_NTPase"/>
</dbReference>
<dbReference type="AlphaFoldDB" id="A0A1W0A3H2"/>
<keyword evidence="4 12" id="KW-0255">Endonuclease</keyword>
<dbReference type="GO" id="GO:0003684">
    <property type="term" value="F:damaged DNA binding"/>
    <property type="evidence" value="ECO:0007669"/>
    <property type="project" value="TreeGrafter"/>
</dbReference>
<keyword evidence="9" id="KW-0539">Nucleus</keyword>
<dbReference type="InterPro" id="IPR006166">
    <property type="entry name" value="ERCC4_domain"/>
</dbReference>
<evidence type="ECO:0000313" key="13">
    <source>
        <dbReference type="Proteomes" id="UP000243217"/>
    </source>
</evidence>
<dbReference type="GO" id="GO:0000014">
    <property type="term" value="F:single-stranded DNA endodeoxyribonuclease activity"/>
    <property type="evidence" value="ECO:0007669"/>
    <property type="project" value="TreeGrafter"/>
</dbReference>
<name>A0A1W0A3H2_9STRA</name>
<feature type="region of interest" description="Disordered" evidence="10">
    <location>
        <begin position="440"/>
        <end position="459"/>
    </location>
</feature>
<proteinExistence type="inferred from homology"/>
<evidence type="ECO:0000256" key="7">
    <source>
        <dbReference type="ARBA" id="ARBA00023125"/>
    </source>
</evidence>
<dbReference type="GO" id="GO:1901255">
    <property type="term" value="P:nucleotide-excision repair involved in interstrand cross-link repair"/>
    <property type="evidence" value="ECO:0007669"/>
    <property type="project" value="TreeGrafter"/>
</dbReference>